<dbReference type="RefSeq" id="WP_027875793.1">
    <property type="nucleotide sequence ID" value="NZ_CP023173.1"/>
</dbReference>
<dbReference type="KEGG" id="mchc:CK556_00375"/>
<evidence type="ECO:0000256" key="4">
    <source>
        <dbReference type="ARBA" id="ARBA00022741"/>
    </source>
</evidence>
<evidence type="ECO:0000256" key="5">
    <source>
        <dbReference type="ARBA" id="ARBA00022840"/>
    </source>
</evidence>
<evidence type="ECO:0000256" key="3">
    <source>
        <dbReference type="ARBA" id="ARBA00022723"/>
    </source>
</evidence>
<organism evidence="8 9">
    <name type="scientific">Mesoplasma chauliocola</name>
    <dbReference type="NCBI Taxonomy" id="216427"/>
    <lineage>
        <taxon>Bacteria</taxon>
        <taxon>Bacillati</taxon>
        <taxon>Mycoplasmatota</taxon>
        <taxon>Mollicutes</taxon>
        <taxon>Entomoplasmatales</taxon>
        <taxon>Entomoplasmataceae</taxon>
        <taxon>Mesoplasma</taxon>
    </lineage>
</organism>
<dbReference type="GO" id="GO:0046872">
    <property type="term" value="F:metal ion binding"/>
    <property type="evidence" value="ECO:0007669"/>
    <property type="project" value="UniProtKB-KW"/>
</dbReference>
<reference evidence="8 9" key="1">
    <citation type="submission" date="2017-08" db="EMBL/GenBank/DDBJ databases">
        <title>Complete Genome Sequence of Mesoplasma chauliocola.</title>
        <authorList>
            <person name="Knight T.F.Jr."/>
            <person name="Citino T."/>
        </authorList>
    </citation>
    <scope>NUCLEOTIDE SEQUENCE [LARGE SCALE GENOMIC DNA]</scope>
    <source>
        <strain evidence="8 9">CHPA-2</strain>
    </source>
</reference>
<dbReference type="SUPFAM" id="SSF53244">
    <property type="entry name" value="MurD-like peptide ligases, peptide-binding domain"/>
    <property type="match status" value="1"/>
</dbReference>
<feature type="domain" description="Mur ligase central" evidence="7">
    <location>
        <begin position="40"/>
        <end position="258"/>
    </location>
</feature>
<dbReference type="GO" id="GO:0005524">
    <property type="term" value="F:ATP binding"/>
    <property type="evidence" value="ECO:0007669"/>
    <property type="project" value="UniProtKB-KW"/>
</dbReference>
<dbReference type="GO" id="GO:0005737">
    <property type="term" value="C:cytoplasm"/>
    <property type="evidence" value="ECO:0007669"/>
    <property type="project" value="TreeGrafter"/>
</dbReference>
<dbReference type="InterPro" id="IPR001645">
    <property type="entry name" value="Folylpolyglutamate_synth"/>
</dbReference>
<sequence length="368" mass="42567">MISVNSFLIPVQKRFQNEYNLSKVLDLLNNPEKQIPTINVVGTNGKGSTSFYVSNGLKEKYKKVGLFISPAFLYHNERIQINNKPISDEDLNLYIKKIDEYISSFNLTFFEIWTLIAILYFYDNKVDIAVIEAGIGGIKDSTNLFSNQLVTLLTSVSYDHTEILGETIEEIIYQKINIAKPKTTLIISDDNYKYKEIIESKLNKEISVLYSNKLEEETIKYQKANKGLAKKALEFLGINNFKCLDLKPMVGRFTQINYRNRKIIIDGAHNLDGINSLINSIENKNEWTVLYGAIEGKEHRKILYSLDANFDSVNITNFDFHKSWEINNIDHINKIKDWKKFIEESENNLLICGSLYFIPQVYDYLTNK</sequence>
<dbReference type="InterPro" id="IPR013221">
    <property type="entry name" value="Mur_ligase_cen"/>
</dbReference>
<accession>A0A249SMT9</accession>
<dbReference type="GO" id="GO:0008841">
    <property type="term" value="F:dihydrofolate synthase activity"/>
    <property type="evidence" value="ECO:0007669"/>
    <property type="project" value="TreeGrafter"/>
</dbReference>
<keyword evidence="3" id="KW-0479">Metal-binding</keyword>
<dbReference type="PANTHER" id="PTHR11136:SF0">
    <property type="entry name" value="DIHYDROFOLATE SYNTHETASE-RELATED"/>
    <property type="match status" value="1"/>
</dbReference>
<dbReference type="InterPro" id="IPR036615">
    <property type="entry name" value="Mur_ligase_C_dom_sf"/>
</dbReference>
<proteinExistence type="inferred from homology"/>
<dbReference type="NCBIfam" id="TIGR01499">
    <property type="entry name" value="folC"/>
    <property type="match status" value="1"/>
</dbReference>
<evidence type="ECO:0000313" key="8">
    <source>
        <dbReference type="EMBL" id="ASZ08821.1"/>
    </source>
</evidence>
<keyword evidence="2" id="KW-0436">Ligase</keyword>
<comment type="similarity">
    <text evidence="1">Belongs to the folylpolyglutamate synthase family.</text>
</comment>
<dbReference type="PANTHER" id="PTHR11136">
    <property type="entry name" value="FOLYLPOLYGLUTAMATE SYNTHASE-RELATED"/>
    <property type="match status" value="1"/>
</dbReference>
<evidence type="ECO:0000256" key="6">
    <source>
        <dbReference type="ARBA" id="ARBA00022842"/>
    </source>
</evidence>
<keyword evidence="9" id="KW-1185">Reference proteome</keyword>
<keyword evidence="4" id="KW-0547">Nucleotide-binding</keyword>
<dbReference type="Gene3D" id="3.40.1190.10">
    <property type="entry name" value="Mur-like, catalytic domain"/>
    <property type="match status" value="1"/>
</dbReference>
<evidence type="ECO:0000259" key="7">
    <source>
        <dbReference type="Pfam" id="PF08245"/>
    </source>
</evidence>
<dbReference type="SUPFAM" id="SSF53623">
    <property type="entry name" value="MurD-like peptide ligases, catalytic domain"/>
    <property type="match status" value="1"/>
</dbReference>
<dbReference type="STRING" id="1336232.GCA_000518825_00636"/>
<dbReference type="Proteomes" id="UP000232229">
    <property type="component" value="Chromosome"/>
</dbReference>
<evidence type="ECO:0000256" key="1">
    <source>
        <dbReference type="ARBA" id="ARBA00008276"/>
    </source>
</evidence>
<name>A0A249SMT9_9MOLU</name>
<dbReference type="InterPro" id="IPR036565">
    <property type="entry name" value="Mur-like_cat_sf"/>
</dbReference>
<dbReference type="Gene3D" id="3.90.190.20">
    <property type="entry name" value="Mur ligase, C-terminal domain"/>
    <property type="match status" value="1"/>
</dbReference>
<evidence type="ECO:0000256" key="2">
    <source>
        <dbReference type="ARBA" id="ARBA00022598"/>
    </source>
</evidence>
<dbReference type="Pfam" id="PF08245">
    <property type="entry name" value="Mur_ligase_M"/>
    <property type="match status" value="1"/>
</dbReference>
<evidence type="ECO:0000313" key="9">
    <source>
        <dbReference type="Proteomes" id="UP000232229"/>
    </source>
</evidence>
<keyword evidence="6" id="KW-0460">Magnesium</keyword>
<dbReference type="AlphaFoldDB" id="A0A249SMT9"/>
<keyword evidence="5" id="KW-0067">ATP-binding</keyword>
<dbReference type="EMBL" id="CP023173">
    <property type="protein sequence ID" value="ASZ08821.1"/>
    <property type="molecule type" value="Genomic_DNA"/>
</dbReference>
<gene>
    <name evidence="8" type="ORF">CK556_00375</name>
</gene>
<protein>
    <submittedName>
        <fullName evidence="8">Dihydrofolate synthase</fullName>
    </submittedName>
</protein>
<dbReference type="GO" id="GO:0004326">
    <property type="term" value="F:tetrahydrofolylpolyglutamate synthase activity"/>
    <property type="evidence" value="ECO:0007669"/>
    <property type="project" value="UniProtKB-EC"/>
</dbReference>